<dbReference type="InterPro" id="IPR032675">
    <property type="entry name" value="LRR_dom_sf"/>
</dbReference>
<comment type="caution">
    <text evidence="1">The sequence shown here is derived from an EMBL/GenBank/DDBJ whole genome shotgun (WGS) entry which is preliminary data.</text>
</comment>
<name>A0A642V5H4_9ASCO</name>
<protein>
    <recommendedName>
        <fullName evidence="3">F-box domain-containing protein</fullName>
    </recommendedName>
</protein>
<organism evidence="1 2">
    <name type="scientific">Trichomonascus ciferrii</name>
    <dbReference type="NCBI Taxonomy" id="44093"/>
    <lineage>
        <taxon>Eukaryota</taxon>
        <taxon>Fungi</taxon>
        <taxon>Dikarya</taxon>
        <taxon>Ascomycota</taxon>
        <taxon>Saccharomycotina</taxon>
        <taxon>Dipodascomycetes</taxon>
        <taxon>Dipodascales</taxon>
        <taxon>Trichomonascaceae</taxon>
        <taxon>Trichomonascus</taxon>
        <taxon>Trichomonascus ciferrii complex</taxon>
    </lineage>
</organism>
<evidence type="ECO:0008006" key="3">
    <source>
        <dbReference type="Google" id="ProtNLM"/>
    </source>
</evidence>
<keyword evidence="2" id="KW-1185">Reference proteome</keyword>
<dbReference type="EMBL" id="SWFS01000240">
    <property type="protein sequence ID" value="KAA8913058.1"/>
    <property type="molecule type" value="Genomic_DNA"/>
</dbReference>
<proteinExistence type="predicted"/>
<dbReference type="SUPFAM" id="SSF52047">
    <property type="entry name" value="RNI-like"/>
    <property type="match status" value="1"/>
</dbReference>
<evidence type="ECO:0000313" key="2">
    <source>
        <dbReference type="Proteomes" id="UP000761534"/>
    </source>
</evidence>
<dbReference type="VEuPathDB" id="FungiDB:TRICI_003295"/>
<dbReference type="Proteomes" id="UP000761534">
    <property type="component" value="Unassembled WGS sequence"/>
</dbReference>
<accession>A0A642V5H4</accession>
<dbReference type="Gene3D" id="3.80.10.10">
    <property type="entry name" value="Ribonuclease Inhibitor"/>
    <property type="match status" value="1"/>
</dbReference>
<reference evidence="1" key="1">
    <citation type="journal article" date="2019" name="G3 (Bethesda)">
        <title>Genome Assemblies of Two Rare Opportunistic Yeast Pathogens: Diutina rugosa (syn. Candida rugosa) and Trichomonascus ciferrii (syn. Candida ciferrii).</title>
        <authorList>
            <person name="Mixao V."/>
            <person name="Saus E."/>
            <person name="Hansen A.P."/>
            <person name="Lass-Florl C."/>
            <person name="Gabaldon T."/>
        </authorList>
    </citation>
    <scope>NUCLEOTIDE SEQUENCE</scope>
    <source>
        <strain evidence="1">CBS 4856</strain>
    </source>
</reference>
<sequence>MMLTDLPTEVLLDSFGYLPYDSPALVQLRETSRLLKSAADDNIGCFLRFNLGAENDMIMIVGPNRVSMSSTVLERVQEVEGLEFWLSKVRTMTFTDLSHGGGDSTKEFAALLERVFGYFESSDSGIPPFNMYIKALKMGSPESYDIISRINSSPLNCRVSLQTYGPSATDENSAVDVQKPTFLGKKFVELDFAMFGNEFAIPYEMSEACEVHDMKIKGYKEHPFMDMVSIVQNANTCNFLNNLTWSSMNLKLDGTSNLRKLTLPNVQVLDLQDCKLHIEDGIKVRRRGTCAAKEIKLSNQDPRMLGLFDFPHVTNLFYRHNAKAPVQASRYLDHIVDKLETLTIQCSMSETYNIFSTSSFATSSIKSLDVTVDHFDSKIMTPLQKLQNLETLVVYFFEMPCDDEPEETLDKELDPFLQALSKACPNLKTVDIAAGDDFSKTLIL</sequence>
<gene>
    <name evidence="1" type="ORF">TRICI_003295</name>
</gene>
<evidence type="ECO:0000313" key="1">
    <source>
        <dbReference type="EMBL" id="KAA8913058.1"/>
    </source>
</evidence>
<dbReference type="AlphaFoldDB" id="A0A642V5H4"/>